<dbReference type="RefSeq" id="WP_285982848.1">
    <property type="nucleotide sequence ID" value="NZ_JASVDS010000003.1"/>
</dbReference>
<dbReference type="PANTHER" id="PTHR43567">
    <property type="entry name" value="FLAVOREDOXIN-RELATED-RELATED"/>
    <property type="match status" value="1"/>
</dbReference>
<feature type="domain" description="Flavin reductase like" evidence="4">
    <location>
        <begin position="12"/>
        <end position="158"/>
    </location>
</feature>
<evidence type="ECO:0000259" key="4">
    <source>
        <dbReference type="SMART" id="SM00903"/>
    </source>
</evidence>
<dbReference type="SUPFAM" id="SSF50475">
    <property type="entry name" value="FMN-binding split barrel"/>
    <property type="match status" value="1"/>
</dbReference>
<dbReference type="InterPro" id="IPR012349">
    <property type="entry name" value="Split_barrel_FMN-bd"/>
</dbReference>
<keyword evidence="6" id="KW-1185">Reference proteome</keyword>
<evidence type="ECO:0000256" key="2">
    <source>
        <dbReference type="ARBA" id="ARBA00022630"/>
    </source>
</evidence>
<reference evidence="5 6" key="1">
    <citation type="submission" date="2023-06" db="EMBL/GenBank/DDBJ databases">
        <title>Pelomonas sp. APW6 16S ribosomal RNA gene genome sequencing and assembly.</title>
        <authorList>
            <person name="Woo H."/>
        </authorList>
    </citation>
    <scope>NUCLEOTIDE SEQUENCE [LARGE SCALE GENOMIC DNA]</scope>
    <source>
        <strain evidence="5 6">APW6</strain>
    </source>
</reference>
<comment type="cofactor">
    <cofactor evidence="1">
        <name>FMN</name>
        <dbReference type="ChEBI" id="CHEBI:58210"/>
    </cofactor>
</comment>
<dbReference type="InterPro" id="IPR052174">
    <property type="entry name" value="Flavoredoxin"/>
</dbReference>
<dbReference type="Proteomes" id="UP001238603">
    <property type="component" value="Unassembled WGS sequence"/>
</dbReference>
<proteinExistence type="inferred from homology"/>
<dbReference type="PANTHER" id="PTHR43567:SF1">
    <property type="entry name" value="FLAVOREDOXIN"/>
    <property type="match status" value="1"/>
</dbReference>
<protein>
    <submittedName>
        <fullName evidence="5">Flavin reductase family protein</fullName>
        <ecNumber evidence="5">1.5.1.-</ecNumber>
    </submittedName>
</protein>
<dbReference type="Gene3D" id="2.30.110.10">
    <property type="entry name" value="Electron Transport, Fmn-binding Protein, Chain A"/>
    <property type="match status" value="1"/>
</dbReference>
<dbReference type="EC" id="1.5.1.-" evidence="5"/>
<comment type="caution">
    <text evidence="5">The sequence shown here is derived from an EMBL/GenBank/DDBJ whole genome shotgun (WGS) entry which is preliminary data.</text>
</comment>
<accession>A0ABT7LIS7</accession>
<dbReference type="GO" id="GO:0016491">
    <property type="term" value="F:oxidoreductase activity"/>
    <property type="evidence" value="ECO:0007669"/>
    <property type="project" value="UniProtKB-KW"/>
</dbReference>
<name>A0ABT7LIS7_9BURK</name>
<keyword evidence="2" id="KW-0285">Flavoprotein</keyword>
<evidence type="ECO:0000313" key="6">
    <source>
        <dbReference type="Proteomes" id="UP001238603"/>
    </source>
</evidence>
<dbReference type="InterPro" id="IPR002563">
    <property type="entry name" value="Flavin_Rdtase-like_dom"/>
</dbReference>
<dbReference type="Pfam" id="PF01613">
    <property type="entry name" value="Flavin_Reduct"/>
    <property type="match status" value="1"/>
</dbReference>
<dbReference type="SMART" id="SM00903">
    <property type="entry name" value="Flavin_Reduct"/>
    <property type="match status" value="1"/>
</dbReference>
<gene>
    <name evidence="5" type="ORF">QRD43_12740</name>
</gene>
<keyword evidence="5" id="KW-0560">Oxidoreductase</keyword>
<comment type="similarity">
    <text evidence="3">Belongs to the flavoredoxin family.</text>
</comment>
<sequence length="187" mass="20666">MRVPVDLRQVSRLLNHGPTVLVASQHEGHRDVMAAAWNMPLDFSPPKVAVVIDKATYTRELVDASGEFVLAVPCAGQAQLTADVGHVSGRDLDKFARYGIQARPGQKVDAPLIEGCLAWLECVVYPEPYVEHRYDLFLAEVVHAWAEDWAFVDGRWVDQPEVQRRALHHLGAGQFFTSGGLLVTQAA</sequence>
<evidence type="ECO:0000313" key="5">
    <source>
        <dbReference type="EMBL" id="MDL5032773.1"/>
    </source>
</evidence>
<evidence type="ECO:0000256" key="1">
    <source>
        <dbReference type="ARBA" id="ARBA00001917"/>
    </source>
</evidence>
<organism evidence="5 6">
    <name type="scientific">Roseateles subflavus</name>
    <dbReference type="NCBI Taxonomy" id="3053353"/>
    <lineage>
        <taxon>Bacteria</taxon>
        <taxon>Pseudomonadati</taxon>
        <taxon>Pseudomonadota</taxon>
        <taxon>Betaproteobacteria</taxon>
        <taxon>Burkholderiales</taxon>
        <taxon>Sphaerotilaceae</taxon>
        <taxon>Roseateles</taxon>
    </lineage>
</organism>
<dbReference type="EMBL" id="JASVDS010000003">
    <property type="protein sequence ID" value="MDL5032773.1"/>
    <property type="molecule type" value="Genomic_DNA"/>
</dbReference>
<evidence type="ECO:0000256" key="3">
    <source>
        <dbReference type="ARBA" id="ARBA00038054"/>
    </source>
</evidence>